<dbReference type="AlphaFoldDB" id="A0A8F2IVY1"/>
<keyword evidence="1" id="KW-1133">Transmembrane helix</keyword>
<protein>
    <submittedName>
        <fullName evidence="2">ATP synthase F0 subunit 8</fullName>
    </submittedName>
</protein>
<sequence length="51" mass="6301">MPHLSPMSWLMTMLLLWLMMTLFTSSIWWFELKDYMPTLPSCVDMNKTWKW</sequence>
<gene>
    <name evidence="2" type="primary">ATP8</name>
</gene>
<name>A0A8F2IVY1_9ANNE</name>
<geneLocation type="mitochondrion" evidence="2"/>
<evidence type="ECO:0000313" key="2">
    <source>
        <dbReference type="EMBL" id="QWT29502.1"/>
    </source>
</evidence>
<accession>A0A8F2IVY1</accession>
<proteinExistence type="predicted"/>
<keyword evidence="1" id="KW-0812">Transmembrane</keyword>
<evidence type="ECO:0000256" key="1">
    <source>
        <dbReference type="SAM" id="Phobius"/>
    </source>
</evidence>
<organism evidence="2">
    <name type="scientific">Erpobdella sp. JP-2021</name>
    <dbReference type="NCBI Taxonomy" id="2848639"/>
    <lineage>
        <taxon>Eukaryota</taxon>
        <taxon>Metazoa</taxon>
        <taxon>Spiralia</taxon>
        <taxon>Lophotrochozoa</taxon>
        <taxon>Annelida</taxon>
        <taxon>Clitellata</taxon>
        <taxon>Hirudinea</taxon>
        <taxon>Hirudinida</taxon>
        <taxon>Erpobdelliformes</taxon>
        <taxon>Erpobdellidae</taxon>
        <taxon>Erpobdella</taxon>
    </lineage>
</organism>
<feature type="transmembrane region" description="Helical" evidence="1">
    <location>
        <begin position="7"/>
        <end position="30"/>
    </location>
</feature>
<reference evidence="2" key="1">
    <citation type="submission" date="2021-01" db="EMBL/GenBank/DDBJ databases">
        <authorList>
            <person name="Park J."/>
            <person name="Park S."/>
            <person name="Jang T."/>
            <person name="Kim G."/>
            <person name="Park J.-H."/>
        </authorList>
    </citation>
    <scope>NUCLEOTIDE SEQUENCE</scope>
</reference>
<dbReference type="EMBL" id="MW435182">
    <property type="protein sequence ID" value="QWT29502.1"/>
    <property type="molecule type" value="Genomic_DNA"/>
</dbReference>
<keyword evidence="1" id="KW-0472">Membrane</keyword>
<keyword evidence="2" id="KW-0496">Mitochondrion</keyword>